<name>A0A6C0LTY8_9ZZZZ</name>
<dbReference type="SUPFAM" id="SSF46924">
    <property type="entry name" value="RNA polymerase subunit RPB10"/>
    <property type="match status" value="1"/>
</dbReference>
<proteinExistence type="predicted"/>
<dbReference type="EMBL" id="MN740556">
    <property type="protein sequence ID" value="QHU33231.1"/>
    <property type="molecule type" value="Genomic_DNA"/>
</dbReference>
<dbReference type="Gene3D" id="1.10.10.60">
    <property type="entry name" value="Homeodomain-like"/>
    <property type="match status" value="1"/>
</dbReference>
<protein>
    <submittedName>
        <fullName evidence="1">Uncharacterized protein</fullName>
    </submittedName>
</protein>
<reference evidence="1" key="1">
    <citation type="journal article" date="2020" name="Nature">
        <title>Giant virus diversity and host interactions through global metagenomics.</title>
        <authorList>
            <person name="Schulz F."/>
            <person name="Roux S."/>
            <person name="Paez-Espino D."/>
            <person name="Jungbluth S."/>
            <person name="Walsh D.A."/>
            <person name="Denef V.J."/>
            <person name="McMahon K.D."/>
            <person name="Konstantinidis K.T."/>
            <person name="Eloe-Fadrosh E.A."/>
            <person name="Kyrpides N.C."/>
            <person name="Woyke T."/>
        </authorList>
    </citation>
    <scope>NUCLEOTIDE SEQUENCE</scope>
    <source>
        <strain evidence="1">GVMAG-S-1014582-52</strain>
    </source>
</reference>
<evidence type="ECO:0000313" key="1">
    <source>
        <dbReference type="EMBL" id="QHU33231.1"/>
    </source>
</evidence>
<sequence>MLFYIKCPSCSRFISGNLDKYLAELQTIRDDPQKNKKQKEMEGSKLLEKYDFNEPCCRIRILGQIPYHEIILT</sequence>
<accession>A0A6C0LTY8</accession>
<dbReference type="AlphaFoldDB" id="A0A6C0LTY8"/>
<organism evidence="1">
    <name type="scientific">viral metagenome</name>
    <dbReference type="NCBI Taxonomy" id="1070528"/>
    <lineage>
        <taxon>unclassified sequences</taxon>
        <taxon>metagenomes</taxon>
        <taxon>organismal metagenomes</taxon>
    </lineage>
</organism>
<dbReference type="InterPro" id="IPR023580">
    <property type="entry name" value="RNA_pol_su_RPB10"/>
</dbReference>